<dbReference type="AlphaFoldDB" id="A0A445MDA6"/>
<sequence length="118" mass="12464">MHLAENPAGLSTLSFHAVTRSNAEGGGRRKEEGEEKIGCAFSTGINSMCACDGGVAFSPLFLQVAIMGAAACMTSSTVSRLDSSRPRATAAAAAPEEEEVLYWEKRDDSPTHNSWKVA</sequence>
<reference evidence="2" key="1">
    <citation type="journal article" date="2018" name="Data Brief">
        <title>Genome sequence data from 17 accessions of Ensete ventricosum, a staple food crop for millions in Ethiopia.</title>
        <authorList>
            <person name="Yemataw Z."/>
            <person name="Muzemil S."/>
            <person name="Ambachew D."/>
            <person name="Tripathi L."/>
            <person name="Tesfaye K."/>
            <person name="Chala A."/>
            <person name="Farbos A."/>
            <person name="O'Neill P."/>
            <person name="Moore K."/>
            <person name="Grant M."/>
            <person name="Studholme D.J."/>
        </authorList>
    </citation>
    <scope>NUCLEOTIDE SEQUENCE [LARGE SCALE GENOMIC DNA]</scope>
    <source>
        <tissue evidence="2">Leaf</tissue>
    </source>
</reference>
<evidence type="ECO:0000256" key="1">
    <source>
        <dbReference type="SAM" id="MobiDB-lite"/>
    </source>
</evidence>
<feature type="region of interest" description="Disordered" evidence="1">
    <location>
        <begin position="83"/>
        <end position="118"/>
    </location>
</feature>
<dbReference type="EMBL" id="KV875650">
    <property type="protein sequence ID" value="RZR72237.1"/>
    <property type="molecule type" value="Genomic_DNA"/>
</dbReference>
<accession>A0A445MDA6</accession>
<proteinExistence type="predicted"/>
<protein>
    <submittedName>
        <fullName evidence="2">Uncharacterized protein</fullName>
    </submittedName>
</protein>
<name>A0A445MDA6_ENSVE</name>
<dbReference type="Proteomes" id="UP000290560">
    <property type="component" value="Unassembled WGS sequence"/>
</dbReference>
<gene>
    <name evidence="2" type="ORF">BHM03_00011529</name>
</gene>
<evidence type="ECO:0000313" key="2">
    <source>
        <dbReference type="EMBL" id="RZR72237.1"/>
    </source>
</evidence>
<organism evidence="2">
    <name type="scientific">Ensete ventricosum</name>
    <name type="common">Abyssinian banana</name>
    <name type="synonym">Musa ensete</name>
    <dbReference type="NCBI Taxonomy" id="4639"/>
    <lineage>
        <taxon>Eukaryota</taxon>
        <taxon>Viridiplantae</taxon>
        <taxon>Streptophyta</taxon>
        <taxon>Embryophyta</taxon>
        <taxon>Tracheophyta</taxon>
        <taxon>Spermatophyta</taxon>
        <taxon>Magnoliopsida</taxon>
        <taxon>Liliopsida</taxon>
        <taxon>Zingiberales</taxon>
        <taxon>Musaceae</taxon>
        <taxon>Ensete</taxon>
    </lineage>
</organism>